<proteinExistence type="predicted"/>
<keyword evidence="3" id="KW-1185">Reference proteome</keyword>
<dbReference type="EMBL" id="JACVVK020000109">
    <property type="protein sequence ID" value="KAK7491832.1"/>
    <property type="molecule type" value="Genomic_DNA"/>
</dbReference>
<evidence type="ECO:0000256" key="1">
    <source>
        <dbReference type="SAM" id="MobiDB-lite"/>
    </source>
</evidence>
<evidence type="ECO:0000313" key="3">
    <source>
        <dbReference type="Proteomes" id="UP001519460"/>
    </source>
</evidence>
<feature type="region of interest" description="Disordered" evidence="1">
    <location>
        <begin position="1"/>
        <end position="22"/>
    </location>
</feature>
<dbReference type="AlphaFoldDB" id="A0ABD0KYG0"/>
<gene>
    <name evidence="2" type="ORF">BaRGS_00016851</name>
</gene>
<protein>
    <submittedName>
        <fullName evidence="2">Uncharacterized protein</fullName>
    </submittedName>
</protein>
<evidence type="ECO:0000313" key="2">
    <source>
        <dbReference type="EMBL" id="KAK7491832.1"/>
    </source>
</evidence>
<feature type="compositionally biased region" description="Polar residues" evidence="1">
    <location>
        <begin position="1"/>
        <end position="16"/>
    </location>
</feature>
<dbReference type="Proteomes" id="UP001519460">
    <property type="component" value="Unassembled WGS sequence"/>
</dbReference>
<organism evidence="2 3">
    <name type="scientific">Batillaria attramentaria</name>
    <dbReference type="NCBI Taxonomy" id="370345"/>
    <lineage>
        <taxon>Eukaryota</taxon>
        <taxon>Metazoa</taxon>
        <taxon>Spiralia</taxon>
        <taxon>Lophotrochozoa</taxon>
        <taxon>Mollusca</taxon>
        <taxon>Gastropoda</taxon>
        <taxon>Caenogastropoda</taxon>
        <taxon>Sorbeoconcha</taxon>
        <taxon>Cerithioidea</taxon>
        <taxon>Batillariidae</taxon>
        <taxon>Batillaria</taxon>
    </lineage>
</organism>
<reference evidence="2 3" key="1">
    <citation type="journal article" date="2023" name="Sci. Data">
        <title>Genome assembly of the Korean intertidal mud-creeper Batillaria attramentaria.</title>
        <authorList>
            <person name="Patra A.K."/>
            <person name="Ho P.T."/>
            <person name="Jun S."/>
            <person name="Lee S.J."/>
            <person name="Kim Y."/>
            <person name="Won Y.J."/>
        </authorList>
    </citation>
    <scope>NUCLEOTIDE SEQUENCE [LARGE SCALE GENOMIC DNA]</scope>
    <source>
        <strain evidence="2">Wonlab-2016</strain>
    </source>
</reference>
<accession>A0ABD0KYG0</accession>
<sequence length="101" mass="10667">MNNEVETASGPRQSAGSKRDSARNQALISCQIDQKIRVGASYINIGFCRVRGDKGNSISRTHASGSRGFSAELVGVDAESSLAQPCLACSVPFPHSRAEVT</sequence>
<comment type="caution">
    <text evidence="2">The sequence shown here is derived from an EMBL/GenBank/DDBJ whole genome shotgun (WGS) entry which is preliminary data.</text>
</comment>
<name>A0ABD0KYG0_9CAEN</name>